<dbReference type="InterPro" id="IPR013320">
    <property type="entry name" value="ConA-like_dom_sf"/>
</dbReference>
<dbReference type="SUPFAM" id="SSF49899">
    <property type="entry name" value="Concanavalin A-like lectins/glucanases"/>
    <property type="match status" value="1"/>
</dbReference>
<dbReference type="InterPro" id="IPR006311">
    <property type="entry name" value="TAT_signal"/>
</dbReference>
<organism evidence="2 3">
    <name type="scientific">Streptacidiphilus cavernicola</name>
    <dbReference type="NCBI Taxonomy" id="3342716"/>
    <lineage>
        <taxon>Bacteria</taxon>
        <taxon>Bacillati</taxon>
        <taxon>Actinomycetota</taxon>
        <taxon>Actinomycetes</taxon>
        <taxon>Kitasatosporales</taxon>
        <taxon>Streptomycetaceae</taxon>
        <taxon>Streptacidiphilus</taxon>
    </lineage>
</organism>
<accession>A0ABV6UMI7</accession>
<dbReference type="SMART" id="SM00710">
    <property type="entry name" value="PbH1"/>
    <property type="match status" value="6"/>
</dbReference>
<dbReference type="InterPro" id="IPR012334">
    <property type="entry name" value="Pectin_lyas_fold"/>
</dbReference>
<feature type="chain" id="PRO_5045966010" evidence="1">
    <location>
        <begin position="42"/>
        <end position="723"/>
    </location>
</feature>
<dbReference type="InterPro" id="IPR006626">
    <property type="entry name" value="PbH1"/>
</dbReference>
<sequence>MSPSKSSPSIRKRRALLAFAATLAAALCAAVLPLNPAPAAAATTGTSTGTAYYVDCAASSDGGGSQTAPFNSLADVNALALQPGDSVLFDRGTTCLGSFTPHGSGTAAAPILVDAYGSGTLPAIDADGATQAVLLSDESYLHLRNLSLSAPGDNTTARRGVYVYAEDAGTLPGIVLQDLDIHDVRGALPAKTTTGNGTGKYANASGGIVVEAQGSSTPTAFAGLQILDNRIHAVDRQGIYTWSNWCQSSRLAAFWDTLCTAAWTPYTDLVVSGNLLWDIGGDGIAPMTGQDTLVQHNTLRGFNERSGSPNAGMWTANSVDATFQYNDTSGGNSTSDGMAYDVDHSTDGVVFQYNVSHDNQGGFFLLCPYNTPTSDFVIRDNISVNDGARGFQVCDGALKNGQIYHNTLYLAGGISQQIVTESTSSTLDVKFTDNAVVRHGSSGTVGWTLSDPAWVIDHNLFYDVPVPSGATNSVTGAPLLNGRELADPYGYQLATGSAALSAGVQVASDGGLDYFGNAVPATGAVDIGAYQGAAVCTPPIADTFNTDTSGAVPTGWTVTGTASGALVGTDPATGEYGSSLRLTGQSSDLTVAQSIAAPSGDVRVDARLWAGQTGAAVGLHLLDASGNPVAQFSLAADGNAAYTDSGTWTDSSFAYPASVWLSVSLVLHPSAGTYDVYVNGIRLATAHLTTGAGAAAQVRLRVPGGSAGSSFAADDLLVQPLSC</sequence>
<evidence type="ECO:0000313" key="2">
    <source>
        <dbReference type="EMBL" id="MFC1402661.1"/>
    </source>
</evidence>
<reference evidence="2 3" key="1">
    <citation type="submission" date="2024-09" db="EMBL/GenBank/DDBJ databases">
        <authorList>
            <person name="Lee S.D."/>
        </authorList>
    </citation>
    <scope>NUCLEOTIDE SEQUENCE [LARGE SCALE GENOMIC DNA]</scope>
    <source>
        <strain evidence="2 3">N1-5</strain>
    </source>
</reference>
<proteinExistence type="predicted"/>
<evidence type="ECO:0000256" key="1">
    <source>
        <dbReference type="SAM" id="SignalP"/>
    </source>
</evidence>
<dbReference type="SUPFAM" id="SSF51126">
    <property type="entry name" value="Pectin lyase-like"/>
    <property type="match status" value="1"/>
</dbReference>
<name>A0ABV6UMI7_9ACTN</name>
<feature type="signal peptide" evidence="1">
    <location>
        <begin position="1"/>
        <end position="41"/>
    </location>
</feature>
<dbReference type="RefSeq" id="WP_051725195.1">
    <property type="nucleotide sequence ID" value="NZ_JBHEZZ010000007.1"/>
</dbReference>
<dbReference type="InterPro" id="IPR011050">
    <property type="entry name" value="Pectin_lyase_fold/virulence"/>
</dbReference>
<keyword evidence="3" id="KW-1185">Reference proteome</keyword>
<dbReference type="EMBL" id="JBHEZZ010000007">
    <property type="protein sequence ID" value="MFC1402661.1"/>
    <property type="molecule type" value="Genomic_DNA"/>
</dbReference>
<protein>
    <submittedName>
        <fullName evidence="2">Right-handed parallel beta-helix repeat-containing protein</fullName>
    </submittedName>
</protein>
<evidence type="ECO:0000313" key="3">
    <source>
        <dbReference type="Proteomes" id="UP001592528"/>
    </source>
</evidence>
<dbReference type="Proteomes" id="UP001592528">
    <property type="component" value="Unassembled WGS sequence"/>
</dbReference>
<comment type="caution">
    <text evidence="2">The sequence shown here is derived from an EMBL/GenBank/DDBJ whole genome shotgun (WGS) entry which is preliminary data.</text>
</comment>
<gene>
    <name evidence="2" type="ORF">ACEZDJ_15340</name>
</gene>
<dbReference type="Gene3D" id="2.160.20.10">
    <property type="entry name" value="Single-stranded right-handed beta-helix, Pectin lyase-like"/>
    <property type="match status" value="1"/>
</dbReference>
<keyword evidence="1" id="KW-0732">Signal</keyword>
<dbReference type="PROSITE" id="PS51318">
    <property type="entry name" value="TAT"/>
    <property type="match status" value="1"/>
</dbReference>